<evidence type="ECO:0000313" key="3">
    <source>
        <dbReference type="Proteomes" id="UP001063350"/>
    </source>
</evidence>
<evidence type="ECO:0000313" key="2">
    <source>
        <dbReference type="EMBL" id="BCO08917.1"/>
    </source>
</evidence>
<name>A0A915U5C3_9BACT</name>
<organism evidence="2 3">
    <name type="scientific">Desulfolithobacter dissulfuricans</name>
    <dbReference type="NCBI Taxonomy" id="2795293"/>
    <lineage>
        <taxon>Bacteria</taxon>
        <taxon>Pseudomonadati</taxon>
        <taxon>Thermodesulfobacteriota</taxon>
        <taxon>Desulfobulbia</taxon>
        <taxon>Desulfobulbales</taxon>
        <taxon>Desulfobulbaceae</taxon>
        <taxon>Desulfolithobacter</taxon>
    </lineage>
</organism>
<dbReference type="AlphaFoldDB" id="A0A915U5C3"/>
<keyword evidence="3" id="KW-1185">Reference proteome</keyword>
<reference evidence="2" key="1">
    <citation type="submission" date="2020-12" db="EMBL/GenBank/DDBJ databases">
        <title>Desulfobium dissulfuricans gen. nov., sp. nov., a novel mesophilic, sulfate-reducing bacterium isolated from a deep-sea hydrothermal vent.</title>
        <authorList>
            <person name="Hashimoto Y."/>
            <person name="Tame A."/>
            <person name="Sawayama S."/>
            <person name="Miyazaki J."/>
            <person name="Takai K."/>
            <person name="Nakagawa S."/>
        </authorList>
    </citation>
    <scope>NUCLEOTIDE SEQUENCE</scope>
    <source>
        <strain evidence="2">GF1</strain>
    </source>
</reference>
<gene>
    <name evidence="2" type="ORF">GF1_12930</name>
</gene>
<feature type="region of interest" description="Disordered" evidence="1">
    <location>
        <begin position="29"/>
        <end position="71"/>
    </location>
</feature>
<dbReference type="KEGG" id="ddu:GF1_12930"/>
<evidence type="ECO:0000256" key="1">
    <source>
        <dbReference type="SAM" id="MobiDB-lite"/>
    </source>
</evidence>
<feature type="compositionally biased region" description="Basic and acidic residues" evidence="1">
    <location>
        <begin position="40"/>
        <end position="54"/>
    </location>
</feature>
<dbReference type="EMBL" id="AP024233">
    <property type="protein sequence ID" value="BCO08917.1"/>
    <property type="molecule type" value="Genomic_DNA"/>
</dbReference>
<proteinExistence type="predicted"/>
<accession>A0A915U5C3</accession>
<protein>
    <submittedName>
        <fullName evidence="2">Uncharacterized protein</fullName>
    </submittedName>
</protein>
<sequence>MESFKFFQVYPWYFYGILDGTKCVTVELNRPGNRNGRGKNQREECIHEKDRSQRDQGVQSPGDEEYRAARF</sequence>
<dbReference type="Proteomes" id="UP001063350">
    <property type="component" value="Chromosome"/>
</dbReference>